<evidence type="ECO:0000313" key="1">
    <source>
        <dbReference type="EMBL" id="KKM15369.1"/>
    </source>
</evidence>
<reference evidence="1" key="1">
    <citation type="journal article" date="2015" name="Nature">
        <title>Complex archaea that bridge the gap between prokaryotes and eukaryotes.</title>
        <authorList>
            <person name="Spang A."/>
            <person name="Saw J.H."/>
            <person name="Jorgensen S.L."/>
            <person name="Zaremba-Niedzwiedzka K."/>
            <person name="Martijn J."/>
            <person name="Lind A.E."/>
            <person name="van Eijk R."/>
            <person name="Schleper C."/>
            <person name="Guy L."/>
            <person name="Ettema T.J."/>
        </authorList>
    </citation>
    <scope>NUCLEOTIDE SEQUENCE</scope>
</reference>
<proteinExistence type="predicted"/>
<gene>
    <name evidence="1" type="ORF">LCGC14_1696770</name>
</gene>
<comment type="caution">
    <text evidence="1">The sequence shown here is derived from an EMBL/GenBank/DDBJ whole genome shotgun (WGS) entry which is preliminary data.</text>
</comment>
<accession>A0A0F9I6S9</accession>
<organism evidence="1">
    <name type="scientific">marine sediment metagenome</name>
    <dbReference type="NCBI Taxonomy" id="412755"/>
    <lineage>
        <taxon>unclassified sequences</taxon>
        <taxon>metagenomes</taxon>
        <taxon>ecological metagenomes</taxon>
    </lineage>
</organism>
<dbReference type="AlphaFoldDB" id="A0A0F9I6S9"/>
<dbReference type="EMBL" id="LAZR01014923">
    <property type="protein sequence ID" value="KKM15369.1"/>
    <property type="molecule type" value="Genomic_DNA"/>
</dbReference>
<sequence length="294" mass="32080">MLLFMATQQGMGAGSGVTKPRYKFVINPITVQLDRVVNKLEILETDFLDKAVPFVLSNAILEDVLFQYDSVNDRLKVANIVIDKASGNGIYVDRDVPTFGFADLLGDQFTRNTGATKPTLTSYNGVINAWKFAAGKEAYLSYHIGHDYVPSTDVHLHIHWSQKDSALVTGGTLVFKYTAIYAKGHNQVSGSTFEATPITATFSTIDLNDGASGLNIRQQHITEVTISGASATSALFDRDNFEPDGVIELTFEMDVNNLTVSGGGVPDPFIHFVDIHYQTTGIIGTKALKPDFYA</sequence>
<name>A0A0F9I6S9_9ZZZZ</name>
<protein>
    <submittedName>
        <fullName evidence="1">Uncharacterized protein</fullName>
    </submittedName>
</protein>